<dbReference type="GO" id="GO:0016491">
    <property type="term" value="F:oxidoreductase activity"/>
    <property type="evidence" value="ECO:0007669"/>
    <property type="project" value="UniProtKB-KW"/>
</dbReference>
<evidence type="ECO:0000256" key="2">
    <source>
        <dbReference type="ARBA" id="ARBA00023002"/>
    </source>
</evidence>
<evidence type="ECO:0000256" key="1">
    <source>
        <dbReference type="ARBA" id="ARBA00007637"/>
    </source>
</evidence>
<dbReference type="PANTHER" id="PTHR43103">
    <property type="entry name" value="NUCLEOSIDE-DIPHOSPHATE-SUGAR EPIMERASE"/>
    <property type="match status" value="1"/>
</dbReference>
<proteinExistence type="inferred from homology"/>
<evidence type="ECO:0000259" key="4">
    <source>
        <dbReference type="Pfam" id="PF01370"/>
    </source>
</evidence>
<accession>A0A2U1ZXN5</accession>
<reference evidence="5 6" key="1">
    <citation type="submission" date="2018-03" db="EMBL/GenBank/DDBJ databases">
        <title>Genome assembly of novel Miniimonas species PCH200.</title>
        <authorList>
            <person name="Thakur V."/>
            <person name="Kumar V."/>
            <person name="Singh D."/>
        </authorList>
    </citation>
    <scope>NUCLEOTIDE SEQUENCE [LARGE SCALE GENOMIC DNA]</scope>
    <source>
        <strain evidence="5 6">PCH200</strain>
    </source>
</reference>
<dbReference type="RefSeq" id="WP_109230090.1">
    <property type="nucleotide sequence ID" value="NZ_PYHR01000002.1"/>
</dbReference>
<dbReference type="PANTHER" id="PTHR43103:SF5">
    <property type="entry name" value="4-EPIMERASE, PUTATIVE (AFU_ORTHOLOGUE AFUA_7G00360)-RELATED"/>
    <property type="match status" value="1"/>
</dbReference>
<gene>
    <name evidence="5" type="ORF">C8046_14705</name>
</gene>
<dbReference type="CDD" id="cd08946">
    <property type="entry name" value="SDR_e"/>
    <property type="match status" value="1"/>
</dbReference>
<dbReference type="InterPro" id="IPR001509">
    <property type="entry name" value="Epimerase_deHydtase"/>
</dbReference>
<evidence type="ECO:0000313" key="5">
    <source>
        <dbReference type="EMBL" id="PWD51710.1"/>
    </source>
</evidence>
<protein>
    <submittedName>
        <fullName evidence="5">UDP-glucose 4-epimerase</fullName>
    </submittedName>
</protein>
<keyword evidence="2" id="KW-0560">Oxidoreductase</keyword>
<dbReference type="EMBL" id="PYHR01000002">
    <property type="protein sequence ID" value="PWD51710.1"/>
    <property type="molecule type" value="Genomic_DNA"/>
</dbReference>
<feature type="domain" description="NAD-dependent epimerase/dehydratase" evidence="4">
    <location>
        <begin position="12"/>
        <end position="224"/>
    </location>
</feature>
<comment type="similarity">
    <text evidence="1">Belongs to the NAD(P)-dependent epimerase/dehydratase family.</text>
</comment>
<dbReference type="AlphaFoldDB" id="A0A2U1ZXN5"/>
<organism evidence="5 6">
    <name type="scientific">Serinibacter arcticus</name>
    <dbReference type="NCBI Taxonomy" id="1655435"/>
    <lineage>
        <taxon>Bacteria</taxon>
        <taxon>Bacillati</taxon>
        <taxon>Actinomycetota</taxon>
        <taxon>Actinomycetes</taxon>
        <taxon>Micrococcales</taxon>
        <taxon>Beutenbergiaceae</taxon>
        <taxon>Serinibacter</taxon>
    </lineage>
</organism>
<comment type="caution">
    <text evidence="5">The sequence shown here is derived from an EMBL/GenBank/DDBJ whole genome shotgun (WGS) entry which is preliminary data.</text>
</comment>
<evidence type="ECO:0000313" key="6">
    <source>
        <dbReference type="Proteomes" id="UP000245166"/>
    </source>
</evidence>
<name>A0A2U1ZXN5_9MICO</name>
<dbReference type="Proteomes" id="UP000245166">
    <property type="component" value="Unassembled WGS sequence"/>
</dbReference>
<sequence length="299" mass="31921">MTLTSPLPSGRIAVTGSSGKLGRATVADLAAAGYDVVAIDRAPAPDQVRDDAVAALTADLTDLGQAVDALAGCDGVVHLANIPAPGLRPDGVTFTTNVAMNQAVFSAARTHGLRRVVWASSETTLGLPFETPPWYAPIDEAHFPRPESTYALSKVVTEQMAATYARWSGVSHVGLRFSNVMTAQDYRDSFPPSWDDARARSWNLWSYIDVRDAAAASRAALTASEEQLGGAGSAPNVIIAAADTCMRRDSVELLAEVFPDVELRREVTGTGTLFSIEAAERVIGWTPRHSWREVLDARA</sequence>
<evidence type="ECO:0000256" key="3">
    <source>
        <dbReference type="ARBA" id="ARBA00023027"/>
    </source>
</evidence>
<dbReference type="Pfam" id="PF01370">
    <property type="entry name" value="Epimerase"/>
    <property type="match status" value="1"/>
</dbReference>
<dbReference type="Gene3D" id="3.40.50.720">
    <property type="entry name" value="NAD(P)-binding Rossmann-like Domain"/>
    <property type="match status" value="1"/>
</dbReference>
<keyword evidence="6" id="KW-1185">Reference proteome</keyword>
<dbReference type="OrthoDB" id="9795501at2"/>
<dbReference type="InterPro" id="IPR036291">
    <property type="entry name" value="NAD(P)-bd_dom_sf"/>
</dbReference>
<keyword evidence="3" id="KW-0520">NAD</keyword>
<dbReference type="SUPFAM" id="SSF51735">
    <property type="entry name" value="NAD(P)-binding Rossmann-fold domains"/>
    <property type="match status" value="1"/>
</dbReference>